<dbReference type="Proteomes" id="UP000034103">
    <property type="component" value="Chromosome"/>
</dbReference>
<dbReference type="EMBL" id="CP011304">
    <property type="protein sequence ID" value="AKE64247.1"/>
    <property type="molecule type" value="Genomic_DNA"/>
</dbReference>
<evidence type="ECO:0008006" key="3">
    <source>
        <dbReference type="Google" id="ProtNLM"/>
    </source>
</evidence>
<organism evidence="1 2">
    <name type="scientific">Microcystis aeruginosa NIES-2549</name>
    <dbReference type="NCBI Taxonomy" id="1641812"/>
    <lineage>
        <taxon>Bacteria</taxon>
        <taxon>Bacillati</taxon>
        <taxon>Cyanobacteriota</taxon>
        <taxon>Cyanophyceae</taxon>
        <taxon>Oscillatoriophycideae</taxon>
        <taxon>Chroococcales</taxon>
        <taxon>Microcystaceae</taxon>
        <taxon>Microcystis</taxon>
    </lineage>
</organism>
<sequence length="57" mass="6843">MRDSPSLKPYWDQVFLDCYATALKSLRDNPDYQSFNFPDDCPFPQEISQILQKKVWR</sequence>
<accession>A0A0F6U3F0</accession>
<dbReference type="HOGENOM" id="CLU_2991595_0_0_3"/>
<protein>
    <recommendedName>
        <fullName evidence="3">DUF29 family protein</fullName>
    </recommendedName>
</protein>
<gene>
    <name evidence="1" type="ORF">MYAER_1899</name>
</gene>
<evidence type="ECO:0000313" key="2">
    <source>
        <dbReference type="Proteomes" id="UP000034103"/>
    </source>
</evidence>
<dbReference type="AlphaFoldDB" id="A0A0F6U3F0"/>
<dbReference type="Gene3D" id="1.20.1220.20">
    <property type="entry name" value="Uncharcterised protein PF01724"/>
    <property type="match status" value="1"/>
</dbReference>
<name>A0A0F6U3F0_MICAE</name>
<dbReference type="Pfam" id="PF01724">
    <property type="entry name" value="DUF29"/>
    <property type="match status" value="1"/>
</dbReference>
<proteinExistence type="predicted"/>
<evidence type="ECO:0000313" key="1">
    <source>
        <dbReference type="EMBL" id="AKE64247.1"/>
    </source>
</evidence>
<dbReference type="PATRIC" id="fig|1641812.3.peg.1958"/>
<reference evidence="1 2" key="1">
    <citation type="journal article" date="2015" name="Genome Announc.">
        <title>Complete Genome Sequence of Microcystis aeruginosa NIES-2549, a Bloom-Forming Cyanobacterium from Lake Kasumigaura, Japan.</title>
        <authorList>
            <person name="Yamaguchi H."/>
            <person name="Suzuki S."/>
            <person name="Tanabe Y."/>
            <person name="Osana Y."/>
            <person name="Shimura Y."/>
            <person name="Ishida K."/>
            <person name="Kawachi M."/>
        </authorList>
    </citation>
    <scope>NUCLEOTIDE SEQUENCE [LARGE SCALE GENOMIC DNA]</scope>
    <source>
        <strain evidence="1 2">NIES-2549</strain>
    </source>
</reference>